<keyword evidence="10" id="KW-0133">Cell shape</keyword>
<dbReference type="InterPro" id="IPR001460">
    <property type="entry name" value="PCN-bd_Tpept"/>
</dbReference>
<dbReference type="PANTHER" id="PTHR32282:SF11">
    <property type="entry name" value="PENICILLIN-BINDING PROTEIN 1B"/>
    <property type="match status" value="1"/>
</dbReference>
<evidence type="ECO:0000256" key="3">
    <source>
        <dbReference type="ARBA" id="ARBA00007739"/>
    </source>
</evidence>
<comment type="caution">
    <text evidence="20">The sequence shown here is derived from an EMBL/GenBank/DDBJ whole genome shotgun (WGS) entry which is preliminary data.</text>
</comment>
<evidence type="ECO:0000256" key="10">
    <source>
        <dbReference type="ARBA" id="ARBA00022960"/>
    </source>
</evidence>
<dbReference type="GO" id="GO:0030288">
    <property type="term" value="C:outer membrane-bounded periplasmic space"/>
    <property type="evidence" value="ECO:0007669"/>
    <property type="project" value="TreeGrafter"/>
</dbReference>
<evidence type="ECO:0000256" key="4">
    <source>
        <dbReference type="ARBA" id="ARBA00022475"/>
    </source>
</evidence>
<dbReference type="Proteomes" id="UP000186670">
    <property type="component" value="Unassembled WGS sequence"/>
</dbReference>
<organism evidence="20 21">
    <name type="scientific">Candidatus Campbellbacteria bacterium RIFCSPHIGHO2_01_FULL_34_10</name>
    <dbReference type="NCBI Taxonomy" id="1797577"/>
    <lineage>
        <taxon>Bacteria</taxon>
        <taxon>Candidatus Campbelliibacteriota</taxon>
    </lineage>
</organism>
<protein>
    <submittedName>
        <fullName evidence="20">Uncharacterized protein</fullName>
    </submittedName>
</protein>
<comment type="subcellular location">
    <subcellularLocation>
        <location evidence="1">Cell membrane</location>
    </subcellularLocation>
</comment>
<accession>A0A1F5EMI0</accession>
<evidence type="ECO:0000256" key="7">
    <source>
        <dbReference type="ARBA" id="ARBA00022676"/>
    </source>
</evidence>
<evidence type="ECO:0000256" key="8">
    <source>
        <dbReference type="ARBA" id="ARBA00022679"/>
    </source>
</evidence>
<dbReference type="InterPro" id="IPR023346">
    <property type="entry name" value="Lysozyme-like_dom_sf"/>
</dbReference>
<dbReference type="FunFam" id="1.10.3810.10:FF:000001">
    <property type="entry name" value="Penicillin-binding protein 1A"/>
    <property type="match status" value="1"/>
</dbReference>
<keyword evidence="5" id="KW-0121">Carboxypeptidase</keyword>
<evidence type="ECO:0000256" key="15">
    <source>
        <dbReference type="ARBA" id="ARBA00034000"/>
    </source>
</evidence>
<evidence type="ECO:0000256" key="5">
    <source>
        <dbReference type="ARBA" id="ARBA00022645"/>
    </source>
</evidence>
<keyword evidence="11" id="KW-0573">Peptidoglycan synthesis</keyword>
<dbReference type="PANTHER" id="PTHR32282">
    <property type="entry name" value="BINDING PROTEIN TRANSPEPTIDASE, PUTATIVE-RELATED"/>
    <property type="match status" value="1"/>
</dbReference>
<keyword evidence="12 17" id="KW-0472">Membrane</keyword>
<evidence type="ECO:0000313" key="21">
    <source>
        <dbReference type="Proteomes" id="UP000186670"/>
    </source>
</evidence>
<dbReference type="GO" id="GO:0008658">
    <property type="term" value="F:penicillin binding"/>
    <property type="evidence" value="ECO:0007669"/>
    <property type="project" value="InterPro"/>
</dbReference>
<proteinExistence type="inferred from homology"/>
<evidence type="ECO:0000256" key="14">
    <source>
        <dbReference type="ARBA" id="ARBA00023316"/>
    </source>
</evidence>
<dbReference type="Gene3D" id="1.10.3810.10">
    <property type="entry name" value="Biosynthetic peptidoglycan transglycosylase-like"/>
    <property type="match status" value="1"/>
</dbReference>
<keyword evidence="7" id="KW-0328">Glycosyltransferase</keyword>
<evidence type="ECO:0000256" key="6">
    <source>
        <dbReference type="ARBA" id="ARBA00022670"/>
    </source>
</evidence>
<dbReference type="GO" id="GO:0006508">
    <property type="term" value="P:proteolysis"/>
    <property type="evidence" value="ECO:0007669"/>
    <property type="project" value="UniProtKB-KW"/>
</dbReference>
<dbReference type="GO" id="GO:0008360">
    <property type="term" value="P:regulation of cell shape"/>
    <property type="evidence" value="ECO:0007669"/>
    <property type="project" value="UniProtKB-KW"/>
</dbReference>
<keyword evidence="17" id="KW-1133">Transmembrane helix</keyword>
<dbReference type="Pfam" id="PF00905">
    <property type="entry name" value="Transpeptidase"/>
    <property type="match status" value="1"/>
</dbReference>
<dbReference type="GO" id="GO:0009002">
    <property type="term" value="F:serine-type D-Ala-D-Ala carboxypeptidase activity"/>
    <property type="evidence" value="ECO:0007669"/>
    <property type="project" value="UniProtKB-EC"/>
</dbReference>
<evidence type="ECO:0000256" key="1">
    <source>
        <dbReference type="ARBA" id="ARBA00004236"/>
    </source>
</evidence>
<dbReference type="GO" id="GO:0005886">
    <property type="term" value="C:plasma membrane"/>
    <property type="evidence" value="ECO:0007669"/>
    <property type="project" value="UniProtKB-SubCell"/>
</dbReference>
<dbReference type="GO" id="GO:0008955">
    <property type="term" value="F:peptidoglycan glycosyltransferase activity"/>
    <property type="evidence" value="ECO:0007669"/>
    <property type="project" value="UniProtKB-EC"/>
</dbReference>
<evidence type="ECO:0000256" key="16">
    <source>
        <dbReference type="ARBA" id="ARBA00049902"/>
    </source>
</evidence>
<evidence type="ECO:0000313" key="20">
    <source>
        <dbReference type="EMBL" id="OGD68609.1"/>
    </source>
</evidence>
<keyword evidence="8" id="KW-0808">Transferase</keyword>
<keyword evidence="14" id="KW-0961">Cell wall biogenesis/degradation</keyword>
<dbReference type="InterPro" id="IPR001264">
    <property type="entry name" value="Glyco_trans_51"/>
</dbReference>
<evidence type="ECO:0000256" key="9">
    <source>
        <dbReference type="ARBA" id="ARBA00022801"/>
    </source>
</evidence>
<evidence type="ECO:0000256" key="2">
    <source>
        <dbReference type="ARBA" id="ARBA00007090"/>
    </source>
</evidence>
<keyword evidence="6" id="KW-0645">Protease</keyword>
<evidence type="ECO:0000259" key="19">
    <source>
        <dbReference type="Pfam" id="PF00912"/>
    </source>
</evidence>
<reference evidence="20 21" key="1">
    <citation type="journal article" date="2016" name="Nat. Commun.">
        <title>Thousands of microbial genomes shed light on interconnected biogeochemical processes in an aquifer system.</title>
        <authorList>
            <person name="Anantharaman K."/>
            <person name="Brown C.T."/>
            <person name="Hug L.A."/>
            <person name="Sharon I."/>
            <person name="Castelle C.J."/>
            <person name="Probst A.J."/>
            <person name="Thomas B.C."/>
            <person name="Singh A."/>
            <person name="Wilkins M.J."/>
            <person name="Karaoz U."/>
            <person name="Brodie E.L."/>
            <person name="Williams K.H."/>
            <person name="Hubbard S.S."/>
            <person name="Banfield J.F."/>
        </authorList>
    </citation>
    <scope>NUCLEOTIDE SEQUENCE [LARGE SCALE GENOMIC DNA]</scope>
</reference>
<keyword evidence="9" id="KW-0378">Hydrolase</keyword>
<dbReference type="SUPFAM" id="SSF56601">
    <property type="entry name" value="beta-lactamase/transpeptidase-like"/>
    <property type="match status" value="1"/>
</dbReference>
<dbReference type="InterPro" id="IPR050396">
    <property type="entry name" value="Glycosyltr_51/Transpeptidase"/>
</dbReference>
<dbReference type="EMBL" id="MEZZ01000026">
    <property type="protein sequence ID" value="OGD68609.1"/>
    <property type="molecule type" value="Genomic_DNA"/>
</dbReference>
<feature type="transmembrane region" description="Helical" evidence="17">
    <location>
        <begin position="12"/>
        <end position="32"/>
    </location>
</feature>
<comment type="catalytic activity">
    <reaction evidence="15">
        <text>Preferential cleavage: (Ac)2-L-Lys-D-Ala-|-D-Ala. Also transpeptidation of peptidyl-alanyl moieties that are N-acyl substituents of D-alanine.</text>
        <dbReference type="EC" id="3.4.16.4"/>
    </reaction>
</comment>
<name>A0A1F5EMI0_9BACT</name>
<keyword evidence="13" id="KW-0511">Multifunctional enzyme</keyword>
<evidence type="ECO:0000256" key="17">
    <source>
        <dbReference type="SAM" id="Phobius"/>
    </source>
</evidence>
<dbReference type="AlphaFoldDB" id="A0A1F5EMI0"/>
<dbReference type="Gene3D" id="2.60.40.10">
    <property type="entry name" value="Immunoglobulins"/>
    <property type="match status" value="1"/>
</dbReference>
<dbReference type="InterPro" id="IPR013783">
    <property type="entry name" value="Ig-like_fold"/>
</dbReference>
<evidence type="ECO:0000256" key="13">
    <source>
        <dbReference type="ARBA" id="ARBA00023268"/>
    </source>
</evidence>
<dbReference type="GO" id="GO:0071555">
    <property type="term" value="P:cell wall organization"/>
    <property type="evidence" value="ECO:0007669"/>
    <property type="project" value="UniProtKB-KW"/>
</dbReference>
<dbReference type="InterPro" id="IPR012338">
    <property type="entry name" value="Beta-lactam/transpept-like"/>
</dbReference>
<comment type="similarity">
    <text evidence="3">In the N-terminal section; belongs to the glycosyltransferase 51 family.</text>
</comment>
<evidence type="ECO:0000256" key="11">
    <source>
        <dbReference type="ARBA" id="ARBA00022984"/>
    </source>
</evidence>
<dbReference type="NCBIfam" id="TIGR02074">
    <property type="entry name" value="PBP_1a_fam"/>
    <property type="match status" value="1"/>
</dbReference>
<gene>
    <name evidence="20" type="ORF">A2811_01735</name>
</gene>
<feature type="domain" description="Glycosyl transferase family 51" evidence="19">
    <location>
        <begin position="67"/>
        <end position="236"/>
    </location>
</feature>
<comment type="catalytic activity">
    <reaction evidence="16">
        <text>[GlcNAc-(1-&gt;4)-Mur2Ac(oyl-L-Ala-gamma-D-Glu-L-Lys-D-Ala-D-Ala)](n)-di-trans,octa-cis-undecaprenyl diphosphate + beta-D-GlcNAc-(1-&gt;4)-Mur2Ac(oyl-L-Ala-gamma-D-Glu-L-Lys-D-Ala-D-Ala)-di-trans,octa-cis-undecaprenyl diphosphate = [GlcNAc-(1-&gt;4)-Mur2Ac(oyl-L-Ala-gamma-D-Glu-L-Lys-D-Ala-D-Ala)](n+1)-di-trans,octa-cis-undecaprenyl diphosphate + di-trans,octa-cis-undecaprenyl diphosphate + H(+)</text>
        <dbReference type="Rhea" id="RHEA:23708"/>
        <dbReference type="Rhea" id="RHEA-COMP:9602"/>
        <dbReference type="Rhea" id="RHEA-COMP:9603"/>
        <dbReference type="ChEBI" id="CHEBI:15378"/>
        <dbReference type="ChEBI" id="CHEBI:58405"/>
        <dbReference type="ChEBI" id="CHEBI:60033"/>
        <dbReference type="ChEBI" id="CHEBI:78435"/>
        <dbReference type="EC" id="2.4.99.28"/>
    </reaction>
</comment>
<dbReference type="Gene3D" id="3.40.710.10">
    <property type="entry name" value="DD-peptidase/beta-lactamase superfamily"/>
    <property type="match status" value="1"/>
</dbReference>
<feature type="domain" description="Penicillin-binding protein transpeptidase" evidence="18">
    <location>
        <begin position="327"/>
        <end position="613"/>
    </location>
</feature>
<sequence length="833" mass="93672">MKRKKYLNFKRETVLILLAIAMLFSAVIMFWISTFKIPDLNNFEERIVTQSTKIYDRTGEILLYDVHEDIRRTIIPYEEISHHIKNATIAIEDAEFYEHSGIKPTSFIRAIFANILSGNFSQGGSTITQQVVKNSVLTKEKKISRKIKEWVLAIKLEKMLTKKDILTLYLNEAPYGGNLYGVEEASQSFFGKSAADLSLAESAYLAAIPQAPTFYSPYGENTERLEVRKNLVLQKMLENKFITEEEHNQAKDEKITFRAKQTKGIKAAHFVMYVREYLSKKYGEDVLTTGGYKVITTLDYDLQEKAEIIVKEKALQNEKDYNAENASLVAVEAKTGQILTMVGSRDYFDEEIDGNFNVATAHRQPGSSFKPFVYATAFNKGFTPDTVVFDVKTEFSTYCNSDGTPTSSQYADRCYSPVNYDNIYRGPVTFRSALAQSLNVPAVKVLYLAGLKDSLKTAKDMGINSLTNVGQYGLTLVLGGGEVSLLDMTTAYTVFANEGIGNPSTAILKVEDKNGNILEEFEDKSKRVLPEKSALYISNILSDNEARTPAFGANSPLYFGGRDVAGKTGTTNDYKDAWTVGYIPQVAVGVWAGNNDNTSMEKKVAGFIVTPIWNAFMQEVLKKYPNEDFREPPLKYDQSLKPVMRGIWQGGTTYIIDKMSGKLATEFTPEETREEKVIEEYHSILYWVDKDDPLGPKPSNAYNDPQFSRWEYGVQKWVAAHGLTNGSGYIPTEYDNIHTQNTAPRISIISPRQDTVYDPNEKINILINNDNNVPLVKVNYYLNGQMIGSSINNVFSFLPSEIDSVKDNNELKVIGFDSLYNKGEAVINLKLKI</sequence>
<dbReference type="GO" id="GO:0009252">
    <property type="term" value="P:peptidoglycan biosynthetic process"/>
    <property type="evidence" value="ECO:0007669"/>
    <property type="project" value="UniProtKB-KW"/>
</dbReference>
<evidence type="ECO:0000259" key="18">
    <source>
        <dbReference type="Pfam" id="PF00905"/>
    </source>
</evidence>
<dbReference type="InterPro" id="IPR036950">
    <property type="entry name" value="PBP_transglycosylase"/>
</dbReference>
<evidence type="ECO:0000256" key="12">
    <source>
        <dbReference type="ARBA" id="ARBA00023136"/>
    </source>
</evidence>
<dbReference type="SUPFAM" id="SSF53955">
    <property type="entry name" value="Lysozyme-like"/>
    <property type="match status" value="1"/>
</dbReference>
<keyword evidence="17" id="KW-0812">Transmembrane</keyword>
<comment type="similarity">
    <text evidence="2">In the C-terminal section; belongs to the transpeptidase family.</text>
</comment>
<dbReference type="Pfam" id="PF00912">
    <property type="entry name" value="Transgly"/>
    <property type="match status" value="1"/>
</dbReference>
<keyword evidence="4" id="KW-1003">Cell membrane</keyword>